<dbReference type="PANTHER" id="PTHR39201">
    <property type="entry name" value="EXPORTED PROTEIN-RELATED"/>
    <property type="match status" value="1"/>
</dbReference>
<accession>A0A2P9AIF1</accession>
<dbReference type="PANTHER" id="PTHR39201:SF1">
    <property type="entry name" value="FLAVODOXIN-LIKE DOMAIN-CONTAINING PROTEIN"/>
    <property type="match status" value="1"/>
</dbReference>
<dbReference type="Proteomes" id="UP000245698">
    <property type="component" value="Unassembled WGS sequence"/>
</dbReference>
<keyword evidence="2" id="KW-0288">FMN</keyword>
<name>A0A2P9AIF1_9HYPH</name>
<dbReference type="InterPro" id="IPR029039">
    <property type="entry name" value="Flavoprotein-like_sf"/>
</dbReference>
<dbReference type="SUPFAM" id="SSF52218">
    <property type="entry name" value="Flavoproteins"/>
    <property type="match status" value="1"/>
</dbReference>
<organism evidence="4 5">
    <name type="scientific">Mesorhizobium delmotii</name>
    <dbReference type="NCBI Taxonomy" id="1631247"/>
    <lineage>
        <taxon>Bacteria</taxon>
        <taxon>Pseudomonadati</taxon>
        <taxon>Pseudomonadota</taxon>
        <taxon>Alphaproteobacteria</taxon>
        <taxon>Hyphomicrobiales</taxon>
        <taxon>Phyllobacteriaceae</taxon>
        <taxon>Mesorhizobium</taxon>
    </lineage>
</organism>
<reference evidence="5" key="1">
    <citation type="submission" date="2016-12" db="EMBL/GenBank/DDBJ databases">
        <authorList>
            <person name="Brunel B."/>
        </authorList>
    </citation>
    <scope>NUCLEOTIDE SEQUENCE [LARGE SCALE GENOMIC DNA]</scope>
</reference>
<keyword evidence="1" id="KW-0285">Flavoprotein</keyword>
<dbReference type="Pfam" id="PF12682">
    <property type="entry name" value="Flavodoxin_4"/>
    <property type="match status" value="1"/>
</dbReference>
<dbReference type="AlphaFoldDB" id="A0A2P9AIF1"/>
<dbReference type="EMBL" id="FUIG01000024">
    <property type="protein sequence ID" value="SJM30897.1"/>
    <property type="molecule type" value="Genomic_DNA"/>
</dbReference>
<sequence>MVPDSPTRREILMSSLLLSLTAGGGASLSPAAAAQLPEGKMLVAYFSRSGNTRVIAGQVSRALEADLFEIVPENPYPADYFETVEQARQESARGYEPPLKAQVTDVAQYTTVFLGFPIWGMTAPPVIRSFLSAHDLSGKTVIPIITHGGYGLGDSLTVVAGHATDAQLVEGFSMQAPQERQTVERVTEWLDGLTVAR</sequence>
<dbReference type="PROSITE" id="PS51318">
    <property type="entry name" value="TAT"/>
    <property type="match status" value="1"/>
</dbReference>
<dbReference type="InterPro" id="IPR006311">
    <property type="entry name" value="TAT_signal"/>
</dbReference>
<evidence type="ECO:0000313" key="4">
    <source>
        <dbReference type="EMBL" id="SJM30897.1"/>
    </source>
</evidence>
<protein>
    <submittedName>
        <fullName evidence="4">Flavodoxin</fullName>
    </submittedName>
</protein>
<gene>
    <name evidence="4" type="ORF">BQ8482_180125</name>
</gene>
<evidence type="ECO:0000256" key="2">
    <source>
        <dbReference type="ARBA" id="ARBA00022643"/>
    </source>
</evidence>
<dbReference type="GO" id="GO:0010181">
    <property type="term" value="F:FMN binding"/>
    <property type="evidence" value="ECO:0007669"/>
    <property type="project" value="InterPro"/>
</dbReference>
<evidence type="ECO:0000256" key="1">
    <source>
        <dbReference type="ARBA" id="ARBA00022630"/>
    </source>
</evidence>
<feature type="domain" description="Flavodoxin-like" evidence="3">
    <location>
        <begin position="40"/>
        <end position="191"/>
    </location>
</feature>
<evidence type="ECO:0000259" key="3">
    <source>
        <dbReference type="Pfam" id="PF12682"/>
    </source>
</evidence>
<evidence type="ECO:0000313" key="5">
    <source>
        <dbReference type="Proteomes" id="UP000245698"/>
    </source>
</evidence>
<proteinExistence type="predicted"/>
<keyword evidence="5" id="KW-1185">Reference proteome</keyword>
<dbReference type="Gene3D" id="3.40.50.360">
    <property type="match status" value="1"/>
</dbReference>
<dbReference type="InterPro" id="IPR008254">
    <property type="entry name" value="Flavodoxin/NO_synth"/>
</dbReference>